<evidence type="ECO:0000313" key="4">
    <source>
        <dbReference type="Proteomes" id="UP001152484"/>
    </source>
</evidence>
<organism evidence="3 4">
    <name type="scientific">Cuscuta europaea</name>
    <name type="common">European dodder</name>
    <dbReference type="NCBI Taxonomy" id="41803"/>
    <lineage>
        <taxon>Eukaryota</taxon>
        <taxon>Viridiplantae</taxon>
        <taxon>Streptophyta</taxon>
        <taxon>Embryophyta</taxon>
        <taxon>Tracheophyta</taxon>
        <taxon>Spermatophyta</taxon>
        <taxon>Magnoliopsida</taxon>
        <taxon>eudicotyledons</taxon>
        <taxon>Gunneridae</taxon>
        <taxon>Pentapetalae</taxon>
        <taxon>asterids</taxon>
        <taxon>lamiids</taxon>
        <taxon>Solanales</taxon>
        <taxon>Convolvulaceae</taxon>
        <taxon>Cuscuteae</taxon>
        <taxon>Cuscuta</taxon>
        <taxon>Cuscuta subgen. Cuscuta</taxon>
    </lineage>
</organism>
<dbReference type="InterPro" id="IPR050365">
    <property type="entry name" value="TIM50"/>
</dbReference>
<comment type="function">
    <text evidence="1">Essential component of the TIM23 complex, a complex that mediates the translocation of transit peptide-containing proteins across the mitochondrial inner membrane.</text>
</comment>
<proteinExistence type="inferred from homology"/>
<dbReference type="InterPro" id="IPR023214">
    <property type="entry name" value="HAD_sf"/>
</dbReference>
<evidence type="ECO:0000256" key="1">
    <source>
        <dbReference type="RuleBase" id="RU365079"/>
    </source>
</evidence>
<dbReference type="SUPFAM" id="SSF56784">
    <property type="entry name" value="HAD-like"/>
    <property type="match status" value="1"/>
</dbReference>
<reference evidence="3" key="1">
    <citation type="submission" date="2022-07" db="EMBL/GenBank/DDBJ databases">
        <authorList>
            <person name="Macas J."/>
            <person name="Novak P."/>
            <person name="Neumann P."/>
        </authorList>
    </citation>
    <scope>NUCLEOTIDE SEQUENCE</scope>
</reference>
<evidence type="ECO:0000313" key="3">
    <source>
        <dbReference type="EMBL" id="CAH9084395.1"/>
    </source>
</evidence>
<dbReference type="InterPro" id="IPR036412">
    <property type="entry name" value="HAD-like_sf"/>
</dbReference>
<gene>
    <name evidence="3" type="ORF">CEURO_LOCUS8991</name>
</gene>
<evidence type="ECO:0000259" key="2">
    <source>
        <dbReference type="PROSITE" id="PS50969"/>
    </source>
</evidence>
<dbReference type="SMART" id="SM00577">
    <property type="entry name" value="CPDc"/>
    <property type="match status" value="1"/>
</dbReference>
<dbReference type="GO" id="GO:0005744">
    <property type="term" value="C:TIM23 mitochondrial import inner membrane translocase complex"/>
    <property type="evidence" value="ECO:0007669"/>
    <property type="project" value="UniProtKB-UniRule"/>
</dbReference>
<dbReference type="AlphaFoldDB" id="A0A9P0Z2I1"/>
<dbReference type="Proteomes" id="UP001152484">
    <property type="component" value="Unassembled WGS sequence"/>
</dbReference>
<accession>A0A9P0Z2I1</accession>
<keyword evidence="4" id="KW-1185">Reference proteome</keyword>
<dbReference type="PANTHER" id="PTHR12210">
    <property type="entry name" value="DULLARD PROTEIN PHOSPHATASE"/>
    <property type="match status" value="1"/>
</dbReference>
<name>A0A9P0Z2I1_CUSEU</name>
<feature type="domain" description="FCP1 homology" evidence="2">
    <location>
        <begin position="30"/>
        <end position="211"/>
    </location>
</feature>
<dbReference type="InterPro" id="IPR004274">
    <property type="entry name" value="FCP1_dom"/>
</dbReference>
<comment type="subcellular location">
    <subcellularLocation>
        <location evidence="1">Mitochondrion inner membrane</location>
        <topology evidence="1">Single-pass membrane protein</topology>
    </subcellularLocation>
</comment>
<dbReference type="Pfam" id="PF03031">
    <property type="entry name" value="NIF"/>
    <property type="match status" value="1"/>
</dbReference>
<keyword evidence="1" id="KW-0811">Translocation</keyword>
<keyword evidence="1" id="KW-0813">Transport</keyword>
<protein>
    <recommendedName>
        <fullName evidence="1">Mitochondrial import inner membrane translocase subunit TIM50</fullName>
    </recommendedName>
</protein>
<comment type="caution">
    <text evidence="3">The sequence shown here is derived from an EMBL/GenBank/DDBJ whole genome shotgun (WGS) entry which is preliminary data.</text>
</comment>
<dbReference type="GO" id="GO:0015031">
    <property type="term" value="P:protein transport"/>
    <property type="evidence" value="ECO:0007669"/>
    <property type="project" value="UniProtKB-KW"/>
</dbReference>
<sequence length="252" mass="28645">MNAEKENMEATHSEEEGEVVSNGVALPLTIGKQRKLLILDINGVLALMLRYPVSGGVTFPGGLTIAKRPFCEDFLQFCLERFDVGIWTSRAKANYLDEVVDYLLGDMKKKLLFVWDRSYCSRTGFMTPENRYIPLVCKELKKIWENECPNQPFVGGYYNESNTLLVDDSPYKAVLNPVHTAIFPHSYNESTMINDRSLGPGGDLREYLKGLAEVEDVRTYVEDHPFGQKPIDYTHSNWKVYSGNIRALSNRS</sequence>
<dbReference type="EMBL" id="CAMAPE010000017">
    <property type="protein sequence ID" value="CAH9084395.1"/>
    <property type="molecule type" value="Genomic_DNA"/>
</dbReference>
<keyword evidence="1" id="KW-0653">Protein transport</keyword>
<keyword evidence="1" id="KW-0496">Mitochondrion</keyword>
<comment type="subunit">
    <text evidence="1">Component of the TIM23 complex.</text>
</comment>
<keyword evidence="1" id="KW-0809">Transit peptide</keyword>
<dbReference type="OrthoDB" id="1711508at2759"/>
<dbReference type="PROSITE" id="PS50969">
    <property type="entry name" value="FCP1"/>
    <property type="match status" value="1"/>
</dbReference>
<comment type="similarity">
    <text evidence="1">Belongs to the TIM50 family.</text>
</comment>
<dbReference type="Gene3D" id="3.40.50.1000">
    <property type="entry name" value="HAD superfamily/HAD-like"/>
    <property type="match status" value="1"/>
</dbReference>